<evidence type="ECO:0000256" key="2">
    <source>
        <dbReference type="ARBA" id="ARBA00005887"/>
    </source>
</evidence>
<dbReference type="InterPro" id="IPR001905">
    <property type="entry name" value="Ammonium_transpt"/>
</dbReference>
<evidence type="ECO:0000256" key="6">
    <source>
        <dbReference type="ARBA" id="ARBA00023136"/>
    </source>
</evidence>
<keyword evidence="7" id="KW-0924">Ammonia transport</keyword>
<dbReference type="Pfam" id="PF00909">
    <property type="entry name" value="Ammonium_transp"/>
    <property type="match status" value="1"/>
</dbReference>
<evidence type="ECO:0000256" key="4">
    <source>
        <dbReference type="ARBA" id="ARBA00022692"/>
    </source>
</evidence>
<dbReference type="AlphaFoldDB" id="A0A8X8ZPT0"/>
<keyword evidence="13" id="KW-1185">Reference proteome</keyword>
<dbReference type="GO" id="GO:0008519">
    <property type="term" value="F:ammonium channel activity"/>
    <property type="evidence" value="ECO:0007669"/>
    <property type="project" value="InterPro"/>
</dbReference>
<feature type="region of interest" description="Disordered" evidence="8">
    <location>
        <begin position="401"/>
        <end position="426"/>
    </location>
</feature>
<dbReference type="InterPro" id="IPR018047">
    <property type="entry name" value="Ammonium_transpt_CS"/>
</dbReference>
<evidence type="ECO:0000256" key="8">
    <source>
        <dbReference type="SAM" id="MobiDB-lite"/>
    </source>
</evidence>
<dbReference type="InterPro" id="IPR029020">
    <property type="entry name" value="Ammonium/urea_transptr"/>
</dbReference>
<feature type="transmembrane region" description="Helical" evidence="9">
    <location>
        <begin position="299"/>
        <end position="322"/>
    </location>
</feature>
<sequence>MGRQLRIHGPLRLRGGSYMLGGVGLQDVLRGEAPPLLGQGWPGPGTEASLPATQHYYRNGTVETAMATPFYPMASLVWYQGVFAAITVILVAGSLLGRMNIGAWMMFVPLWLTFSYTVGAFSLWGGGFLYHWGVMDYSGGYVIHLSSGVAGITTAFWVGPRTKIDRERFPPNNVLLMLAGAGMLWMGWSGFNGGGPYSANIDSSMAVINTNICAATSLLVWTWLDVIFFGKPSVIGAVQGMITGLVCITPGAGLVQGWAAIAMGVLSGSVPWFTMMVIHKKWWLLQSIDDTLGVFHTHAVAGYLGGILTGFFAEPVLCSLFLPVTNSRGGVYGGVQILKQIIGGAFVIGWNIVVTSIICVAIGLIIPLRMPEEELLIGDDAVHGEEAYALWGDGEKYDNTKHSGTSDDLTPPHKASSDATQASPYPRFLPDLKKEEEMDIFRKAKSIRMVSYRDKYLTADEDVESVIQGEYQHPQSVWTVELVEYRDAIRLRSCFGTYLTASNIPLLPGVTARKAVQTMSPPPDPAIEWEPLRDGMQVKLRSCCGNFLRPKGGLPPGRNIVTHDVPHLPNSGNKLLWDVHVVEKQAGSFSETMDSIIEYR</sequence>
<reference evidence="12" key="1">
    <citation type="submission" date="2018-01" db="EMBL/GenBank/DDBJ databases">
        <authorList>
            <person name="Mao J.F."/>
        </authorList>
    </citation>
    <scope>NUCLEOTIDE SEQUENCE</scope>
    <source>
        <strain evidence="12">Huo1</strain>
        <tissue evidence="12">Leaf</tissue>
    </source>
</reference>
<feature type="domain" description="DUF569" evidence="11">
    <location>
        <begin position="438"/>
        <end position="577"/>
    </location>
</feature>
<dbReference type="CDD" id="cd23340">
    <property type="entry name" value="beta-trefoil_FSCN_ACP-like"/>
    <property type="match status" value="1"/>
</dbReference>
<dbReference type="PANTHER" id="PTHR43029">
    <property type="entry name" value="AMMONIUM TRANSPORTER MEP2"/>
    <property type="match status" value="1"/>
</dbReference>
<evidence type="ECO:0000313" key="12">
    <source>
        <dbReference type="EMBL" id="KAG6412391.1"/>
    </source>
</evidence>
<gene>
    <name evidence="12" type="ORF">SASPL_125068</name>
</gene>
<evidence type="ECO:0000256" key="7">
    <source>
        <dbReference type="ARBA" id="ARBA00023177"/>
    </source>
</evidence>
<evidence type="ECO:0000256" key="9">
    <source>
        <dbReference type="SAM" id="Phobius"/>
    </source>
</evidence>
<evidence type="ECO:0000259" key="11">
    <source>
        <dbReference type="Pfam" id="PF04601"/>
    </source>
</evidence>
<dbReference type="PANTHER" id="PTHR43029:SF10">
    <property type="entry name" value="AMMONIUM TRANSPORTER MEP2"/>
    <property type="match status" value="1"/>
</dbReference>
<dbReference type="Gene3D" id="2.80.10.50">
    <property type="match status" value="1"/>
</dbReference>
<feature type="transmembrane region" description="Helical" evidence="9">
    <location>
        <begin position="171"/>
        <end position="188"/>
    </location>
</feature>
<keyword evidence="5 9" id="KW-1133">Transmembrane helix</keyword>
<dbReference type="InterPro" id="IPR007679">
    <property type="entry name" value="DUF569"/>
</dbReference>
<evidence type="ECO:0000256" key="5">
    <source>
        <dbReference type="ARBA" id="ARBA00022989"/>
    </source>
</evidence>
<feature type="transmembrane region" description="Helical" evidence="9">
    <location>
        <begin position="108"/>
        <end position="129"/>
    </location>
</feature>
<feature type="transmembrane region" description="Helical" evidence="9">
    <location>
        <begin position="208"/>
        <end position="227"/>
    </location>
</feature>
<dbReference type="Pfam" id="PF04601">
    <property type="entry name" value="DUF569"/>
    <property type="match status" value="1"/>
</dbReference>
<proteinExistence type="inferred from homology"/>
<keyword evidence="6 9" id="KW-0472">Membrane</keyword>
<evidence type="ECO:0008006" key="14">
    <source>
        <dbReference type="Google" id="ProtNLM"/>
    </source>
</evidence>
<dbReference type="GO" id="GO:0005886">
    <property type="term" value="C:plasma membrane"/>
    <property type="evidence" value="ECO:0007669"/>
    <property type="project" value="TreeGrafter"/>
</dbReference>
<feature type="transmembrane region" description="Helical" evidence="9">
    <location>
        <begin position="141"/>
        <end position="159"/>
    </location>
</feature>
<dbReference type="EMBL" id="PNBA02000009">
    <property type="protein sequence ID" value="KAG6412391.1"/>
    <property type="molecule type" value="Genomic_DNA"/>
</dbReference>
<dbReference type="Proteomes" id="UP000298416">
    <property type="component" value="Unassembled WGS sequence"/>
</dbReference>
<evidence type="ECO:0000256" key="1">
    <source>
        <dbReference type="ARBA" id="ARBA00004141"/>
    </source>
</evidence>
<name>A0A8X8ZPT0_SALSN</name>
<comment type="caution">
    <text evidence="12">The sequence shown here is derived from an EMBL/GenBank/DDBJ whole genome shotgun (WGS) entry which is preliminary data.</text>
</comment>
<dbReference type="Gene3D" id="1.10.3430.10">
    <property type="entry name" value="Ammonium transporter AmtB like domains"/>
    <property type="match status" value="1"/>
</dbReference>
<accession>A0A8X8ZPT0</accession>
<evidence type="ECO:0000256" key="3">
    <source>
        <dbReference type="ARBA" id="ARBA00022448"/>
    </source>
</evidence>
<protein>
    <recommendedName>
        <fullName evidence="14">Ammonium transporter</fullName>
    </recommendedName>
</protein>
<feature type="transmembrane region" description="Helical" evidence="9">
    <location>
        <begin position="258"/>
        <end position="278"/>
    </location>
</feature>
<organism evidence="12">
    <name type="scientific">Salvia splendens</name>
    <name type="common">Scarlet sage</name>
    <dbReference type="NCBI Taxonomy" id="180675"/>
    <lineage>
        <taxon>Eukaryota</taxon>
        <taxon>Viridiplantae</taxon>
        <taxon>Streptophyta</taxon>
        <taxon>Embryophyta</taxon>
        <taxon>Tracheophyta</taxon>
        <taxon>Spermatophyta</taxon>
        <taxon>Magnoliopsida</taxon>
        <taxon>eudicotyledons</taxon>
        <taxon>Gunneridae</taxon>
        <taxon>Pentapetalae</taxon>
        <taxon>asterids</taxon>
        <taxon>lamiids</taxon>
        <taxon>Lamiales</taxon>
        <taxon>Lamiaceae</taxon>
        <taxon>Nepetoideae</taxon>
        <taxon>Mentheae</taxon>
        <taxon>Salviinae</taxon>
        <taxon>Salvia</taxon>
        <taxon>Salvia subgen. Calosphace</taxon>
        <taxon>core Calosphace</taxon>
    </lineage>
</organism>
<dbReference type="InterPro" id="IPR008999">
    <property type="entry name" value="Actin-crosslinking"/>
</dbReference>
<keyword evidence="4 9" id="KW-0812">Transmembrane</keyword>
<evidence type="ECO:0000313" key="13">
    <source>
        <dbReference type="Proteomes" id="UP000298416"/>
    </source>
</evidence>
<keyword evidence="3" id="KW-0813">Transport</keyword>
<comment type="subcellular location">
    <subcellularLocation>
        <location evidence="1">Membrane</location>
        <topology evidence="1">Multi-pass membrane protein</topology>
    </subcellularLocation>
</comment>
<dbReference type="PROSITE" id="PS01219">
    <property type="entry name" value="AMMONIUM_TRANSP"/>
    <property type="match status" value="1"/>
</dbReference>
<feature type="transmembrane region" description="Helical" evidence="9">
    <location>
        <begin position="234"/>
        <end position="252"/>
    </location>
</feature>
<dbReference type="SUPFAM" id="SSF111352">
    <property type="entry name" value="Ammonium transporter"/>
    <property type="match status" value="1"/>
</dbReference>
<dbReference type="SUPFAM" id="SSF50405">
    <property type="entry name" value="Actin-crosslinking proteins"/>
    <property type="match status" value="1"/>
</dbReference>
<feature type="transmembrane region" description="Helical" evidence="9">
    <location>
        <begin position="76"/>
        <end position="96"/>
    </location>
</feature>
<evidence type="ECO:0000259" key="10">
    <source>
        <dbReference type="Pfam" id="PF00909"/>
    </source>
</evidence>
<comment type="similarity">
    <text evidence="2">Belongs to the ammonia transporter channel (TC 1.A.11.2) family.</text>
</comment>
<reference evidence="12" key="2">
    <citation type="submission" date="2020-08" db="EMBL/GenBank/DDBJ databases">
        <title>Plant Genome Project.</title>
        <authorList>
            <person name="Zhang R.-G."/>
        </authorList>
    </citation>
    <scope>NUCLEOTIDE SEQUENCE</scope>
    <source>
        <strain evidence="12">Huo1</strain>
        <tissue evidence="12">Leaf</tissue>
    </source>
</reference>
<feature type="domain" description="Ammonium transporter AmtB-like" evidence="10">
    <location>
        <begin position="72"/>
        <end position="388"/>
    </location>
</feature>
<dbReference type="InterPro" id="IPR024041">
    <property type="entry name" value="NH4_transpt_AmtB-like_dom"/>
</dbReference>
<feature type="transmembrane region" description="Helical" evidence="9">
    <location>
        <begin position="342"/>
        <end position="366"/>
    </location>
</feature>